<keyword evidence="2" id="KW-0285">Flavoprotein</keyword>
<comment type="similarity">
    <text evidence="1">Belongs to the paxM FAD-dependent monooxygenase family.</text>
</comment>
<name>A0AAF0DJJ0_9EURO</name>
<keyword evidence="3" id="KW-0274">FAD</keyword>
<dbReference type="InterPro" id="IPR050562">
    <property type="entry name" value="FAD_mOase_fung"/>
</dbReference>
<keyword evidence="5" id="KW-1133">Transmembrane helix</keyword>
<dbReference type="Gene3D" id="3.50.50.60">
    <property type="entry name" value="FAD/NAD(P)-binding domain"/>
    <property type="match status" value="1"/>
</dbReference>
<dbReference type="EMBL" id="CP120628">
    <property type="protein sequence ID" value="WEW58626.1"/>
    <property type="molecule type" value="Genomic_DNA"/>
</dbReference>
<dbReference type="InterPro" id="IPR036188">
    <property type="entry name" value="FAD/NAD-bd_sf"/>
</dbReference>
<evidence type="ECO:0000256" key="2">
    <source>
        <dbReference type="ARBA" id="ARBA00022630"/>
    </source>
</evidence>
<feature type="domain" description="FAD-binding" evidence="6">
    <location>
        <begin position="16"/>
        <end position="380"/>
    </location>
</feature>
<dbReference type="GO" id="GO:0071949">
    <property type="term" value="F:FAD binding"/>
    <property type="evidence" value="ECO:0007669"/>
    <property type="project" value="InterPro"/>
</dbReference>
<dbReference type="PANTHER" id="PTHR47356">
    <property type="entry name" value="FAD-DEPENDENT MONOOXYGENASE ASQG-RELATED"/>
    <property type="match status" value="1"/>
</dbReference>
<evidence type="ECO:0000256" key="5">
    <source>
        <dbReference type="SAM" id="Phobius"/>
    </source>
</evidence>
<keyword evidence="5" id="KW-0472">Membrane</keyword>
<dbReference type="InterPro" id="IPR002938">
    <property type="entry name" value="FAD-bd"/>
</dbReference>
<evidence type="ECO:0000259" key="6">
    <source>
        <dbReference type="Pfam" id="PF01494"/>
    </source>
</evidence>
<organism evidence="7 8">
    <name type="scientific">Emydomyces testavorans</name>
    <dbReference type="NCBI Taxonomy" id="2070801"/>
    <lineage>
        <taxon>Eukaryota</taxon>
        <taxon>Fungi</taxon>
        <taxon>Dikarya</taxon>
        <taxon>Ascomycota</taxon>
        <taxon>Pezizomycotina</taxon>
        <taxon>Eurotiomycetes</taxon>
        <taxon>Eurotiomycetidae</taxon>
        <taxon>Onygenales</taxon>
        <taxon>Nannizziopsiaceae</taxon>
        <taxon>Emydomyces</taxon>
    </lineage>
</organism>
<dbReference type="PRINTS" id="PR00420">
    <property type="entry name" value="RNGMNOXGNASE"/>
</dbReference>
<evidence type="ECO:0000313" key="8">
    <source>
        <dbReference type="Proteomes" id="UP001219355"/>
    </source>
</evidence>
<accession>A0AAF0DJJ0</accession>
<gene>
    <name evidence="7" type="ORF">PRK78_004094</name>
</gene>
<sequence length="501" mass="55314">MGDATTDKSATESAFKVIVVGAGVAGLTLVHCLEKANIDFVVLDKGIVGPPFGTTITMQPHACRILHQLGCLDAVLAQCSTMERCCCRTSSGKAYTENHFFGVVREYAGYDTRTLDRTAFLRTLYDRLHDKSKIIEKSRVENIIEENGMVRVFVADGTEHVGDIVVGADGVHSKVRELMWNNANRAIPGFISAAEKRSMVTTYNAIVAMCPPIPGLSKHDMEITSYDKFSFLLLCQPTFISFIAHCKLPENKRCRWPNRAKYTEEEMEALAAKLADCPVTDSVLFGELWRSRTKGQLISLEEGVLDHWFFGRTVLAGDAIHKVTPNSALGGCTAMESVVSIANALHDALKAHPNKKPSDAEIRDALQHYQDSRLARVKEIVKVGGMLTRLQAYDGWRMYVMQRWITPIIGLDFGAKGIARICSEAPKLNYVSIDEECGKLGWKDHNTSPLRRSGKKMVKDSALGPILPLLIGALVVLSSTFWWVAFQDVEHVLLGLGATVN</sequence>
<evidence type="ECO:0000313" key="7">
    <source>
        <dbReference type="EMBL" id="WEW58626.1"/>
    </source>
</evidence>
<keyword evidence="8" id="KW-1185">Reference proteome</keyword>
<dbReference type="PANTHER" id="PTHR47356:SF2">
    <property type="entry name" value="FAD-BINDING DOMAIN-CONTAINING PROTEIN-RELATED"/>
    <property type="match status" value="1"/>
</dbReference>
<evidence type="ECO:0000256" key="4">
    <source>
        <dbReference type="ARBA" id="ARBA00023002"/>
    </source>
</evidence>
<feature type="transmembrane region" description="Helical" evidence="5">
    <location>
        <begin position="462"/>
        <end position="485"/>
    </location>
</feature>
<evidence type="ECO:0000256" key="1">
    <source>
        <dbReference type="ARBA" id="ARBA00007992"/>
    </source>
</evidence>
<keyword evidence="5" id="KW-0812">Transmembrane</keyword>
<dbReference type="Pfam" id="PF01494">
    <property type="entry name" value="FAD_binding_3"/>
    <property type="match status" value="1"/>
</dbReference>
<protein>
    <recommendedName>
        <fullName evidence="6">FAD-binding domain-containing protein</fullName>
    </recommendedName>
</protein>
<proteinExistence type="inferred from homology"/>
<dbReference type="Proteomes" id="UP001219355">
    <property type="component" value="Chromosome 2"/>
</dbReference>
<dbReference type="SUPFAM" id="SSF51905">
    <property type="entry name" value="FAD/NAD(P)-binding domain"/>
    <property type="match status" value="1"/>
</dbReference>
<reference evidence="7" key="1">
    <citation type="submission" date="2023-03" db="EMBL/GenBank/DDBJ databases">
        <title>Emydomyces testavorans Genome Sequence.</title>
        <authorList>
            <person name="Hoyer L."/>
        </authorList>
    </citation>
    <scope>NUCLEOTIDE SEQUENCE</scope>
    <source>
        <strain evidence="7">16-2883</strain>
    </source>
</reference>
<dbReference type="AlphaFoldDB" id="A0AAF0DJJ0"/>
<dbReference type="GO" id="GO:0004497">
    <property type="term" value="F:monooxygenase activity"/>
    <property type="evidence" value="ECO:0007669"/>
    <property type="project" value="InterPro"/>
</dbReference>
<evidence type="ECO:0000256" key="3">
    <source>
        <dbReference type="ARBA" id="ARBA00022827"/>
    </source>
</evidence>
<keyword evidence="4" id="KW-0560">Oxidoreductase</keyword>